<sequence length="148" mass="16836">MHHYKFFALAAMLLCGSSFASDEYFMCNTAKGTIKLDENKGVLRYTLSKDRKTAFNYESKGNDYSGFKYNHYSRFQTDYFSVSFVNAEYKYTIFSNYEGESESRGVSVTNLNSKKESVYDCKSVSIDRLSDLSAKLACDKDSALGCEE</sequence>
<dbReference type="AlphaFoldDB" id="A0A379PVJ6"/>
<comment type="caution">
    <text evidence="2">The sequence shown here is derived from an EMBL/GenBank/DDBJ whole genome shotgun (WGS) entry which is preliminary data.</text>
</comment>
<feature type="chain" id="PRO_5030069187" description="Secreted protein" evidence="1">
    <location>
        <begin position="21"/>
        <end position="148"/>
    </location>
</feature>
<reference evidence="2" key="1">
    <citation type="submission" date="2018-11" db="EMBL/GenBank/DDBJ databases">
        <authorList>
            <consortium name="PulseNet: The National Subtyping Network for Foodborne Disease Surveillance"/>
            <person name="Tarr C.L."/>
            <person name="Trees E."/>
            <person name="Katz L.S."/>
            <person name="Carleton-Romer H.A."/>
            <person name="Stroika S."/>
            <person name="Kucerova Z."/>
            <person name="Roache K.F."/>
            <person name="Sabol A.L."/>
            <person name="Besser J."/>
            <person name="Gerner-Smidt P."/>
        </authorList>
    </citation>
    <scope>NUCLEOTIDE SEQUENCE [LARGE SCALE GENOMIC DNA]</scope>
    <source>
        <strain evidence="2">PNUSAS059842</strain>
    </source>
</reference>
<organism evidence="2">
    <name type="scientific">Salmonella enterica</name>
    <name type="common">Salmonella choleraesuis</name>
    <dbReference type="NCBI Taxonomy" id="28901"/>
    <lineage>
        <taxon>Bacteria</taxon>
        <taxon>Pseudomonadati</taxon>
        <taxon>Pseudomonadota</taxon>
        <taxon>Gammaproteobacteria</taxon>
        <taxon>Enterobacterales</taxon>
        <taxon>Enterobacteriaceae</taxon>
        <taxon>Salmonella</taxon>
    </lineage>
</organism>
<keyword evidence="1" id="KW-0732">Signal</keyword>
<protein>
    <recommendedName>
        <fullName evidence="3">Secreted protein</fullName>
    </recommendedName>
</protein>
<gene>
    <name evidence="2" type="ORF">EEM01_12215</name>
</gene>
<name>A0A379PVJ6_SALER</name>
<evidence type="ECO:0000313" key="2">
    <source>
        <dbReference type="EMBL" id="MFK56875.1"/>
    </source>
</evidence>
<proteinExistence type="predicted"/>
<feature type="signal peptide" evidence="1">
    <location>
        <begin position="1"/>
        <end position="20"/>
    </location>
</feature>
<dbReference type="EMBL" id="RMTL01000008">
    <property type="protein sequence ID" value="MFK56875.1"/>
    <property type="molecule type" value="Genomic_DNA"/>
</dbReference>
<evidence type="ECO:0008006" key="3">
    <source>
        <dbReference type="Google" id="ProtNLM"/>
    </source>
</evidence>
<evidence type="ECO:0000256" key="1">
    <source>
        <dbReference type="SAM" id="SignalP"/>
    </source>
</evidence>
<dbReference type="Proteomes" id="UP000839509">
    <property type="component" value="Unassembled WGS sequence"/>
</dbReference>
<accession>A0A379PVJ6</accession>